<dbReference type="STRING" id="42249.A0A317SS86"/>
<evidence type="ECO:0000256" key="5">
    <source>
        <dbReference type="SAM" id="MobiDB-lite"/>
    </source>
</evidence>
<keyword evidence="3" id="KW-0560">Oxidoreductase</keyword>
<gene>
    <name evidence="8" type="ORF">C7212DRAFT_186867</name>
</gene>
<dbReference type="PANTHER" id="PTHR10209">
    <property type="entry name" value="OXIDOREDUCTASE, 2OG-FE II OXYGENASE FAMILY PROTEIN"/>
    <property type="match status" value="1"/>
</dbReference>
<accession>A0A317SS86</accession>
<comment type="caution">
    <text evidence="8">The sequence shown here is derived from an EMBL/GenBank/DDBJ whole genome shotgun (WGS) entry which is preliminary data.</text>
</comment>
<evidence type="ECO:0000313" key="9">
    <source>
        <dbReference type="Proteomes" id="UP000246991"/>
    </source>
</evidence>
<dbReference type="Pfam" id="PF03171">
    <property type="entry name" value="2OG-FeII_Oxy"/>
    <property type="match status" value="1"/>
</dbReference>
<keyword evidence="4" id="KW-0408">Iron</keyword>
<evidence type="ECO:0000256" key="2">
    <source>
        <dbReference type="ARBA" id="ARBA00022723"/>
    </source>
</evidence>
<dbReference type="EMBL" id="PYWC01000033">
    <property type="protein sequence ID" value="PWW76457.1"/>
    <property type="molecule type" value="Genomic_DNA"/>
</dbReference>
<comment type="similarity">
    <text evidence="1">Belongs to the iron/ascorbate-dependent oxidoreductase family.</text>
</comment>
<dbReference type="InterPro" id="IPR044861">
    <property type="entry name" value="IPNS-like_FE2OG_OXY"/>
</dbReference>
<feature type="region of interest" description="Disordered" evidence="5">
    <location>
        <begin position="367"/>
        <end position="440"/>
    </location>
</feature>
<sequence>MSSFTAVPVLDFSLSRNENTKPTFLDELRRTLLEVGFLYIKNTGIDEDLVGEVIRLGRAFFDLPESEKMRLEMKNSPHFLGYSRLGNEITKNATDWREQIDLATELSVPSPSEPRYRMLRGPNHWPKEELLPGFRKTFVEYMNQMAELSTNFTSLVAEAIGLPADSFEKYYDASDESASGTKRQDKLKIVKYPDSGELGEQATGRQGGEGIGLSTFNSYLLQATDHKGLQVRNYRGDWIDCIPIKGTFVVAMGRGLEAMTDGVCISTAHRVISPPAGSGPRFSIPFFQGVSYDATFESMEVPEEVKALKQEIVRKEGGWKDEAEMTFKKGGRFKHLGEATLMNRVKSHPDVGEKYYPDLLRIVREQERAEKEQSVDKPGSGNSLGVPTTTVTTSEEKTDDAPTTTQIEGRRRAPTIVVELTPRNQPGYGEDPGPDGSMERKEAYEMRKADAAPDVVRVIER</sequence>
<feature type="domain" description="Non-haem dioxygenase N-terminal" evidence="7">
    <location>
        <begin position="7"/>
        <end position="128"/>
    </location>
</feature>
<organism evidence="8 9">
    <name type="scientific">Tuber magnatum</name>
    <name type="common">white Piedmont truffle</name>
    <dbReference type="NCBI Taxonomy" id="42249"/>
    <lineage>
        <taxon>Eukaryota</taxon>
        <taxon>Fungi</taxon>
        <taxon>Dikarya</taxon>
        <taxon>Ascomycota</taxon>
        <taxon>Pezizomycotina</taxon>
        <taxon>Pezizomycetes</taxon>
        <taxon>Pezizales</taxon>
        <taxon>Tuberaceae</taxon>
        <taxon>Tuber</taxon>
    </lineage>
</organism>
<name>A0A317SS86_9PEZI</name>
<dbReference type="GO" id="GO:0046872">
    <property type="term" value="F:metal ion binding"/>
    <property type="evidence" value="ECO:0007669"/>
    <property type="project" value="UniProtKB-KW"/>
</dbReference>
<evidence type="ECO:0000256" key="4">
    <source>
        <dbReference type="ARBA" id="ARBA00023004"/>
    </source>
</evidence>
<dbReference type="Gene3D" id="2.60.120.330">
    <property type="entry name" value="B-lactam Antibiotic, Isopenicillin N Synthase, Chain"/>
    <property type="match status" value="1"/>
</dbReference>
<dbReference type="Pfam" id="PF14226">
    <property type="entry name" value="DIOX_N"/>
    <property type="match status" value="1"/>
</dbReference>
<reference evidence="8 9" key="1">
    <citation type="submission" date="2018-03" db="EMBL/GenBank/DDBJ databases">
        <title>Genomes of Pezizomycetes fungi and the evolution of truffles.</title>
        <authorList>
            <person name="Murat C."/>
            <person name="Payen T."/>
            <person name="Noel B."/>
            <person name="Kuo A."/>
            <person name="Martin F.M."/>
        </authorList>
    </citation>
    <scope>NUCLEOTIDE SEQUENCE [LARGE SCALE GENOMIC DNA]</scope>
    <source>
        <strain evidence="8">091103-1</strain>
    </source>
</reference>
<keyword evidence="2" id="KW-0479">Metal-binding</keyword>
<dbReference type="Proteomes" id="UP000246991">
    <property type="component" value="Unassembled WGS sequence"/>
</dbReference>
<feature type="domain" description="Isopenicillin N synthase-like Fe(2+) 2OG dioxygenase" evidence="6">
    <location>
        <begin position="217"/>
        <end position="288"/>
    </location>
</feature>
<dbReference type="GO" id="GO:0016491">
    <property type="term" value="F:oxidoreductase activity"/>
    <property type="evidence" value="ECO:0007669"/>
    <property type="project" value="UniProtKB-KW"/>
</dbReference>
<evidence type="ECO:0000259" key="7">
    <source>
        <dbReference type="Pfam" id="PF14226"/>
    </source>
</evidence>
<evidence type="ECO:0000313" key="8">
    <source>
        <dbReference type="EMBL" id="PWW76457.1"/>
    </source>
</evidence>
<keyword evidence="9" id="KW-1185">Reference proteome</keyword>
<proteinExistence type="inferred from homology"/>
<dbReference type="OrthoDB" id="627829at2759"/>
<dbReference type="PANTHER" id="PTHR10209:SF812">
    <property type="entry name" value="2OG-FE(II) OXYGENASE FAMILY, PUTATIVE (AFU_ORTHOLOGUE AFUA_3G14880)-RELATED"/>
    <property type="match status" value="1"/>
</dbReference>
<evidence type="ECO:0000259" key="6">
    <source>
        <dbReference type="Pfam" id="PF03171"/>
    </source>
</evidence>
<dbReference type="SUPFAM" id="SSF51197">
    <property type="entry name" value="Clavaminate synthase-like"/>
    <property type="match status" value="1"/>
</dbReference>
<evidence type="ECO:0000256" key="1">
    <source>
        <dbReference type="ARBA" id="ARBA00008056"/>
    </source>
</evidence>
<protein>
    <submittedName>
        <fullName evidence="8">Clavaminate synthase-like protein</fullName>
    </submittedName>
</protein>
<dbReference type="AlphaFoldDB" id="A0A317SS86"/>
<evidence type="ECO:0000256" key="3">
    <source>
        <dbReference type="ARBA" id="ARBA00023002"/>
    </source>
</evidence>
<dbReference type="InterPro" id="IPR027443">
    <property type="entry name" value="IPNS-like_sf"/>
</dbReference>
<dbReference type="InterPro" id="IPR026992">
    <property type="entry name" value="DIOX_N"/>
</dbReference>